<sequence>MYEGNKEKRYKVLRSSGMHNQDGSVVTGKHEIIGFGWIGLVFENYDYRSGLRNTDVPRLRLTDVDAAV</sequence>
<accession>A0ACB9AGF4</accession>
<reference evidence="1 2" key="2">
    <citation type="journal article" date="2022" name="Mol. Ecol. Resour.">
        <title>The genomes of chicory, endive, great burdock and yacon provide insights into Asteraceae paleo-polyploidization history and plant inulin production.</title>
        <authorList>
            <person name="Fan W."/>
            <person name="Wang S."/>
            <person name="Wang H."/>
            <person name="Wang A."/>
            <person name="Jiang F."/>
            <person name="Liu H."/>
            <person name="Zhao H."/>
            <person name="Xu D."/>
            <person name="Zhang Y."/>
        </authorList>
    </citation>
    <scope>NUCLEOTIDE SEQUENCE [LARGE SCALE GENOMIC DNA]</scope>
    <source>
        <strain evidence="2">cv. Punajuju</strain>
        <tissue evidence="1">Leaves</tissue>
    </source>
</reference>
<dbReference type="EMBL" id="CM042015">
    <property type="protein sequence ID" value="KAI3708684.1"/>
    <property type="molecule type" value="Genomic_DNA"/>
</dbReference>
<comment type="caution">
    <text evidence="1">The sequence shown here is derived from an EMBL/GenBank/DDBJ whole genome shotgun (WGS) entry which is preliminary data.</text>
</comment>
<proteinExistence type="predicted"/>
<name>A0ACB9AGF4_CICIN</name>
<gene>
    <name evidence="1" type="ORF">L2E82_38032</name>
</gene>
<reference evidence="2" key="1">
    <citation type="journal article" date="2022" name="Mol. Ecol. Resour.">
        <title>The genomes of chicory, endive, great burdock and yacon provide insights into Asteraceae palaeo-polyploidization history and plant inulin production.</title>
        <authorList>
            <person name="Fan W."/>
            <person name="Wang S."/>
            <person name="Wang H."/>
            <person name="Wang A."/>
            <person name="Jiang F."/>
            <person name="Liu H."/>
            <person name="Zhao H."/>
            <person name="Xu D."/>
            <person name="Zhang Y."/>
        </authorList>
    </citation>
    <scope>NUCLEOTIDE SEQUENCE [LARGE SCALE GENOMIC DNA]</scope>
    <source>
        <strain evidence="2">cv. Punajuju</strain>
    </source>
</reference>
<organism evidence="1 2">
    <name type="scientific">Cichorium intybus</name>
    <name type="common">Chicory</name>
    <dbReference type="NCBI Taxonomy" id="13427"/>
    <lineage>
        <taxon>Eukaryota</taxon>
        <taxon>Viridiplantae</taxon>
        <taxon>Streptophyta</taxon>
        <taxon>Embryophyta</taxon>
        <taxon>Tracheophyta</taxon>
        <taxon>Spermatophyta</taxon>
        <taxon>Magnoliopsida</taxon>
        <taxon>eudicotyledons</taxon>
        <taxon>Gunneridae</taxon>
        <taxon>Pentapetalae</taxon>
        <taxon>asterids</taxon>
        <taxon>campanulids</taxon>
        <taxon>Asterales</taxon>
        <taxon>Asteraceae</taxon>
        <taxon>Cichorioideae</taxon>
        <taxon>Cichorieae</taxon>
        <taxon>Cichoriinae</taxon>
        <taxon>Cichorium</taxon>
    </lineage>
</organism>
<dbReference type="Proteomes" id="UP001055811">
    <property type="component" value="Linkage Group LG07"/>
</dbReference>
<evidence type="ECO:0000313" key="1">
    <source>
        <dbReference type="EMBL" id="KAI3708684.1"/>
    </source>
</evidence>
<protein>
    <submittedName>
        <fullName evidence="1">Uncharacterized protein</fullName>
    </submittedName>
</protein>
<evidence type="ECO:0000313" key="2">
    <source>
        <dbReference type="Proteomes" id="UP001055811"/>
    </source>
</evidence>
<keyword evidence="2" id="KW-1185">Reference proteome</keyword>